<dbReference type="PANTHER" id="PTHR34299">
    <property type="entry name" value="DIACYLGLYCEROL KINASE"/>
    <property type="match status" value="1"/>
</dbReference>
<keyword evidence="13" id="KW-0594">Phospholipid biosynthesis</keyword>
<evidence type="ECO:0000256" key="16">
    <source>
        <dbReference type="PIRSR" id="PIRSR600829-2"/>
    </source>
</evidence>
<feature type="binding site" evidence="18">
    <location>
        <position position="59"/>
    </location>
    <ligand>
        <name>a divalent metal cation</name>
        <dbReference type="ChEBI" id="CHEBI:60240"/>
    </ligand>
</feature>
<evidence type="ECO:0000256" key="14">
    <source>
        <dbReference type="ARBA" id="ARBA00023264"/>
    </source>
</evidence>
<evidence type="ECO:0000313" key="21">
    <source>
        <dbReference type="Proteomes" id="UP000178085"/>
    </source>
</evidence>
<name>A0A1F4NPW3_UNCK3</name>
<protein>
    <recommendedName>
        <fullName evidence="22">Diacylglycerol kinase</fullName>
    </recommendedName>
</protein>
<feature type="transmembrane region" description="Helical" evidence="19">
    <location>
        <begin position="12"/>
        <end position="33"/>
    </location>
</feature>
<evidence type="ECO:0000256" key="12">
    <source>
        <dbReference type="ARBA" id="ARBA00023136"/>
    </source>
</evidence>
<keyword evidence="18" id="KW-0479">Metal-binding</keyword>
<evidence type="ECO:0000256" key="5">
    <source>
        <dbReference type="ARBA" id="ARBA00022679"/>
    </source>
</evidence>
<accession>A0A1F4NPW3</accession>
<dbReference type="GO" id="GO:0046872">
    <property type="term" value="F:metal ion binding"/>
    <property type="evidence" value="ECO:0007669"/>
    <property type="project" value="UniProtKB-KW"/>
</dbReference>
<reference evidence="20 21" key="1">
    <citation type="journal article" date="2016" name="Nat. Commun.">
        <title>Thousands of microbial genomes shed light on interconnected biogeochemical processes in an aquifer system.</title>
        <authorList>
            <person name="Anantharaman K."/>
            <person name="Brown C.T."/>
            <person name="Hug L.A."/>
            <person name="Sharon I."/>
            <person name="Castelle C.J."/>
            <person name="Probst A.J."/>
            <person name="Thomas B.C."/>
            <person name="Singh A."/>
            <person name="Wilkins M.J."/>
            <person name="Karaoz U."/>
            <person name="Brodie E.L."/>
            <person name="Williams K.H."/>
            <person name="Hubbard S.S."/>
            <person name="Banfield J.F."/>
        </authorList>
    </citation>
    <scope>NUCLEOTIDE SEQUENCE [LARGE SCALE GENOMIC DNA]</scope>
</reference>
<feature type="binding site" evidence="17">
    <location>
        <begin position="77"/>
        <end position="78"/>
    </location>
    <ligand>
        <name>ATP</name>
        <dbReference type="ChEBI" id="CHEBI:30616"/>
    </ligand>
</feature>
<evidence type="ECO:0000256" key="2">
    <source>
        <dbReference type="ARBA" id="ARBA00005967"/>
    </source>
</evidence>
<evidence type="ECO:0000256" key="1">
    <source>
        <dbReference type="ARBA" id="ARBA00004651"/>
    </source>
</evidence>
<sequence>MRGIGELFRGQQNFRIEVIVAVIVIAVAYWLQLRVVEKAILALVILLVLAAEATNSVLENVLDGVNKEINSHFRIAKDMMAGLTLIMAIGAVIVGVMIFYPYLELIWSNSRQLAG</sequence>
<comment type="cofactor">
    <cofactor evidence="18">
        <name>Mg(2+)</name>
        <dbReference type="ChEBI" id="CHEBI:18420"/>
    </cofactor>
    <text evidence="18">Mn(2+), Zn(2+), Cd(2+) and Co(2+) support activity to lesser extents.</text>
</comment>
<keyword evidence="14" id="KW-1208">Phospholipid metabolism</keyword>
<proteinExistence type="inferred from homology"/>
<feature type="transmembrane region" description="Helical" evidence="19">
    <location>
        <begin position="39"/>
        <end position="58"/>
    </location>
</feature>
<keyword evidence="6 19" id="KW-0812">Transmembrane</keyword>
<evidence type="ECO:0000256" key="9">
    <source>
        <dbReference type="ARBA" id="ARBA00022840"/>
    </source>
</evidence>
<evidence type="ECO:0000256" key="8">
    <source>
        <dbReference type="ARBA" id="ARBA00022777"/>
    </source>
</evidence>
<comment type="caution">
    <text evidence="20">The sequence shown here is derived from an EMBL/GenBank/DDBJ whole genome shotgun (WGS) entry which is preliminary data.</text>
</comment>
<keyword evidence="7 17" id="KW-0547">Nucleotide-binding</keyword>
<comment type="subcellular location">
    <subcellularLocation>
        <location evidence="1">Cell membrane</location>
        <topology evidence="1">Multi-pass membrane protein</topology>
    </subcellularLocation>
</comment>
<keyword evidence="5" id="KW-0808">Transferase</keyword>
<dbReference type="Proteomes" id="UP000178085">
    <property type="component" value="Unassembled WGS sequence"/>
</dbReference>
<keyword evidence="10 19" id="KW-1133">Transmembrane helix</keyword>
<dbReference type="GO" id="GO:0016301">
    <property type="term" value="F:kinase activity"/>
    <property type="evidence" value="ECO:0007669"/>
    <property type="project" value="UniProtKB-KW"/>
</dbReference>
<evidence type="ECO:0000256" key="6">
    <source>
        <dbReference type="ARBA" id="ARBA00022692"/>
    </source>
</evidence>
<keyword evidence="18" id="KW-0460">Magnesium</keyword>
<keyword evidence="4" id="KW-0444">Lipid biosynthesis</keyword>
<dbReference type="GO" id="GO:0005524">
    <property type="term" value="F:ATP binding"/>
    <property type="evidence" value="ECO:0007669"/>
    <property type="project" value="UniProtKB-KW"/>
</dbReference>
<dbReference type="CDD" id="cd14265">
    <property type="entry name" value="UDPK_IM_like"/>
    <property type="match status" value="1"/>
</dbReference>
<evidence type="ECO:0008006" key="22">
    <source>
        <dbReference type="Google" id="ProtNLM"/>
    </source>
</evidence>
<dbReference type="AlphaFoldDB" id="A0A1F4NPW3"/>
<dbReference type="GO" id="GO:0005886">
    <property type="term" value="C:plasma membrane"/>
    <property type="evidence" value="ECO:0007669"/>
    <property type="project" value="UniProtKB-SubCell"/>
</dbReference>
<evidence type="ECO:0000256" key="17">
    <source>
        <dbReference type="PIRSR" id="PIRSR600829-3"/>
    </source>
</evidence>
<dbReference type="InterPro" id="IPR033717">
    <property type="entry name" value="UDPK"/>
</dbReference>
<evidence type="ECO:0000256" key="3">
    <source>
        <dbReference type="ARBA" id="ARBA00022475"/>
    </source>
</evidence>
<dbReference type="Gene3D" id="1.10.287.3610">
    <property type="match status" value="1"/>
</dbReference>
<evidence type="ECO:0000313" key="20">
    <source>
        <dbReference type="EMBL" id="OGB73307.1"/>
    </source>
</evidence>
<dbReference type="PANTHER" id="PTHR34299:SF1">
    <property type="entry name" value="DIACYLGLYCEROL KINASE"/>
    <property type="match status" value="1"/>
</dbReference>
<evidence type="ECO:0000256" key="18">
    <source>
        <dbReference type="PIRSR" id="PIRSR600829-4"/>
    </source>
</evidence>
<feature type="binding site" evidence="17">
    <location>
        <position position="59"/>
    </location>
    <ligand>
        <name>ATP</name>
        <dbReference type="ChEBI" id="CHEBI:30616"/>
    </ligand>
</feature>
<evidence type="ECO:0000256" key="4">
    <source>
        <dbReference type="ARBA" id="ARBA00022516"/>
    </source>
</evidence>
<gene>
    <name evidence="20" type="ORF">A3K51_00290</name>
</gene>
<dbReference type="InterPro" id="IPR000829">
    <property type="entry name" value="DAGK"/>
</dbReference>
<keyword evidence="3" id="KW-1003">Cell membrane</keyword>
<keyword evidence="9 17" id="KW-0067">ATP-binding</keyword>
<feature type="transmembrane region" description="Helical" evidence="19">
    <location>
        <begin position="79"/>
        <end position="103"/>
    </location>
</feature>
<keyword evidence="8" id="KW-0418">Kinase</keyword>
<dbReference type="InterPro" id="IPR036945">
    <property type="entry name" value="DAGK_sf"/>
</dbReference>
<keyword evidence="12 19" id="KW-0472">Membrane</keyword>
<evidence type="ECO:0000256" key="13">
    <source>
        <dbReference type="ARBA" id="ARBA00023209"/>
    </source>
</evidence>
<keyword evidence="11" id="KW-0443">Lipid metabolism</keyword>
<dbReference type="GO" id="GO:0008654">
    <property type="term" value="P:phospholipid biosynthetic process"/>
    <property type="evidence" value="ECO:0007669"/>
    <property type="project" value="UniProtKB-KW"/>
</dbReference>
<evidence type="ECO:0000256" key="7">
    <source>
        <dbReference type="ARBA" id="ARBA00022741"/>
    </source>
</evidence>
<feature type="binding site" evidence="16">
    <location>
        <position position="52"/>
    </location>
    <ligand>
        <name>substrate</name>
    </ligand>
</feature>
<dbReference type="EMBL" id="METD01000001">
    <property type="protein sequence ID" value="OGB73307.1"/>
    <property type="molecule type" value="Genomic_DNA"/>
</dbReference>
<comment type="similarity">
    <text evidence="2">Belongs to the bacterial diacylglycerol kinase family.</text>
</comment>
<evidence type="ECO:0000256" key="15">
    <source>
        <dbReference type="PIRSR" id="PIRSR600829-1"/>
    </source>
</evidence>
<organism evidence="20 21">
    <name type="scientific">candidate division Kazan bacterium RIFCSPLOWO2_01_FULL_45_19</name>
    <dbReference type="NCBI Taxonomy" id="1798538"/>
    <lineage>
        <taxon>Bacteria</taxon>
        <taxon>Bacteria division Kazan-3B-28</taxon>
    </lineage>
</organism>
<evidence type="ECO:0000256" key="10">
    <source>
        <dbReference type="ARBA" id="ARBA00022989"/>
    </source>
</evidence>
<feature type="active site" description="Proton acceptor" evidence="15">
    <location>
        <position position="52"/>
    </location>
</feature>
<evidence type="ECO:0000256" key="19">
    <source>
        <dbReference type="SAM" id="Phobius"/>
    </source>
</evidence>
<evidence type="ECO:0000256" key="11">
    <source>
        <dbReference type="ARBA" id="ARBA00023098"/>
    </source>
</evidence>
<dbReference type="Pfam" id="PF01219">
    <property type="entry name" value="DAGK_prokar"/>
    <property type="match status" value="1"/>
</dbReference>